<feature type="compositionally biased region" description="Basic and acidic residues" evidence="1">
    <location>
        <begin position="1"/>
        <end position="11"/>
    </location>
</feature>
<keyword evidence="3" id="KW-1185">Reference proteome</keyword>
<accession>A0ABQ8WE01</accession>
<gene>
    <name evidence="2" type="ORF">N7505_007577</name>
</gene>
<feature type="compositionally biased region" description="Polar residues" evidence="1">
    <location>
        <begin position="33"/>
        <end position="46"/>
    </location>
</feature>
<evidence type="ECO:0000313" key="2">
    <source>
        <dbReference type="EMBL" id="KAJ5264784.1"/>
    </source>
</evidence>
<feature type="compositionally biased region" description="Acidic residues" evidence="1">
    <location>
        <begin position="16"/>
        <end position="27"/>
    </location>
</feature>
<dbReference type="Proteomes" id="UP001220256">
    <property type="component" value="Unassembled WGS sequence"/>
</dbReference>
<reference evidence="2 3" key="1">
    <citation type="journal article" date="2023" name="IMA Fungus">
        <title>Comparative genomic study of the Penicillium genus elucidates a diverse pangenome and 15 lateral gene transfer events.</title>
        <authorList>
            <person name="Petersen C."/>
            <person name="Sorensen T."/>
            <person name="Nielsen M.R."/>
            <person name="Sondergaard T.E."/>
            <person name="Sorensen J.L."/>
            <person name="Fitzpatrick D.A."/>
            <person name="Frisvad J.C."/>
            <person name="Nielsen K.L."/>
        </authorList>
    </citation>
    <scope>NUCLEOTIDE SEQUENCE [LARGE SCALE GENOMIC DNA]</scope>
    <source>
        <strain evidence="2 3">IBT 3361</strain>
    </source>
</reference>
<sequence length="98" mass="11429">MTEANKTRDESFDPISDTEEETEDIVYEAECTQPPNTQSRPRSRTITLDPEYREALDHDEDDDDDDDINPPLPNTQQRVSCRKRKRSKLLTGYVLRSQ</sequence>
<feature type="compositionally biased region" description="Acidic residues" evidence="1">
    <location>
        <begin position="57"/>
        <end position="68"/>
    </location>
</feature>
<evidence type="ECO:0000313" key="3">
    <source>
        <dbReference type="Proteomes" id="UP001220256"/>
    </source>
</evidence>
<proteinExistence type="predicted"/>
<organism evidence="2 3">
    <name type="scientific">Penicillium chrysogenum</name>
    <name type="common">Penicillium notatum</name>
    <dbReference type="NCBI Taxonomy" id="5076"/>
    <lineage>
        <taxon>Eukaryota</taxon>
        <taxon>Fungi</taxon>
        <taxon>Dikarya</taxon>
        <taxon>Ascomycota</taxon>
        <taxon>Pezizomycotina</taxon>
        <taxon>Eurotiomycetes</taxon>
        <taxon>Eurotiomycetidae</taxon>
        <taxon>Eurotiales</taxon>
        <taxon>Aspergillaceae</taxon>
        <taxon>Penicillium</taxon>
        <taxon>Penicillium chrysogenum species complex</taxon>
    </lineage>
</organism>
<protein>
    <submittedName>
        <fullName evidence="2">Uncharacterized protein</fullName>
    </submittedName>
</protein>
<comment type="caution">
    <text evidence="2">The sequence shown here is derived from an EMBL/GenBank/DDBJ whole genome shotgun (WGS) entry which is preliminary data.</text>
</comment>
<dbReference type="EMBL" id="JAPVEB010000004">
    <property type="protein sequence ID" value="KAJ5264784.1"/>
    <property type="molecule type" value="Genomic_DNA"/>
</dbReference>
<evidence type="ECO:0000256" key="1">
    <source>
        <dbReference type="SAM" id="MobiDB-lite"/>
    </source>
</evidence>
<name>A0ABQ8WE01_PENCH</name>
<feature type="region of interest" description="Disordered" evidence="1">
    <location>
        <begin position="1"/>
        <end position="84"/>
    </location>
</feature>